<keyword evidence="1" id="KW-0472">Membrane</keyword>
<keyword evidence="1" id="KW-0812">Transmembrane</keyword>
<dbReference type="InterPro" id="IPR001736">
    <property type="entry name" value="PLipase_D/transphosphatidylase"/>
</dbReference>
<reference evidence="3 4" key="1">
    <citation type="submission" date="2019-01" db="EMBL/GenBank/DDBJ databases">
        <title>Genomic insights into a novel species Rhodoferax sp.</title>
        <authorList>
            <person name="Jin L."/>
        </authorList>
    </citation>
    <scope>NUCLEOTIDE SEQUENCE [LARGE SCALE GENOMIC DNA]</scope>
    <source>
        <strain evidence="3 4">CHu59-6-5</strain>
    </source>
</reference>
<sequence>MRPPRSFSLGRAACFFPFGGVGNLCLLVLLALLGGCGTLPPVAPRAPTTALAPDPAGVLSKTVAASTPPGEDSGFRLLPMGVYSLDARIQLVQRAQRSLDLQYYVFDNDATGRLLLRDLKKAALRGVRVRLLVDDLYTAGSQQLLLALSATPNIEVRLFNPFCCAREQLLGRFTASLFDISRLDHRMHNKLFIADGVMAIAGGRNIADNYFTLDPLQNFVDMDALMVGRVVPQLASIFDTYWNSEQVRPIESIVQAPGDRKLMQQDFDEWVDMAAPPPVLALPPTDVLGYGPIGEELDAGRMGLLWGTARAFADPPDKLLKRTDDDALATSVTLDVLKAMRQATSEIYVVSPYLIPGPRGMKALLDVTGRGVKVTILTNSLAANDVPAVYTGYAHYRPGMLKAGVDLYELSPQRTTHNVRLGMFGSSFGRLHAKIAVIDRKTVFIGSMNLDPRSATKNTELGVLVDSPQLAREMLRVINISKLQSAYRVRLAPSGSDSVQWLSTDGEKEIILDSEPESSAWLRLYNFMVGPFVPDSLL</sequence>
<dbReference type="GO" id="GO:0030572">
    <property type="term" value="F:phosphatidyltransferase activity"/>
    <property type="evidence" value="ECO:0007669"/>
    <property type="project" value="UniProtKB-ARBA"/>
</dbReference>
<organism evidence="3 4">
    <name type="scientific">Rhodoferax sediminis</name>
    <dbReference type="NCBI Taxonomy" id="2509614"/>
    <lineage>
        <taxon>Bacteria</taxon>
        <taxon>Pseudomonadati</taxon>
        <taxon>Pseudomonadota</taxon>
        <taxon>Betaproteobacteria</taxon>
        <taxon>Burkholderiales</taxon>
        <taxon>Comamonadaceae</taxon>
        <taxon>Rhodoferax</taxon>
    </lineage>
</organism>
<feature type="transmembrane region" description="Helical" evidence="1">
    <location>
        <begin position="12"/>
        <end position="33"/>
    </location>
</feature>
<accession>A0A515DH30</accession>
<dbReference type="EMBL" id="CP035503">
    <property type="protein sequence ID" value="QDL39736.1"/>
    <property type="molecule type" value="Genomic_DNA"/>
</dbReference>
<gene>
    <name evidence="3" type="ORF">EUB48_09665</name>
</gene>
<evidence type="ECO:0000313" key="4">
    <source>
        <dbReference type="Proteomes" id="UP000316798"/>
    </source>
</evidence>
<dbReference type="AlphaFoldDB" id="A0A515DH30"/>
<dbReference type="SUPFAM" id="SSF56024">
    <property type="entry name" value="Phospholipase D/nuclease"/>
    <property type="match status" value="2"/>
</dbReference>
<dbReference type="SMART" id="SM00155">
    <property type="entry name" value="PLDc"/>
    <property type="match status" value="2"/>
</dbReference>
<name>A0A515DH30_9BURK</name>
<dbReference type="KEGG" id="rhf:EUB48_09665"/>
<evidence type="ECO:0000313" key="3">
    <source>
        <dbReference type="EMBL" id="QDL39736.1"/>
    </source>
</evidence>
<keyword evidence="4" id="KW-1185">Reference proteome</keyword>
<dbReference type="CDD" id="cd09111">
    <property type="entry name" value="PLDc_ymdC_like_1"/>
    <property type="match status" value="1"/>
</dbReference>
<dbReference type="PANTHER" id="PTHR21248">
    <property type="entry name" value="CARDIOLIPIN SYNTHASE"/>
    <property type="match status" value="1"/>
</dbReference>
<dbReference type="GO" id="GO:0032049">
    <property type="term" value="P:cardiolipin biosynthetic process"/>
    <property type="evidence" value="ECO:0007669"/>
    <property type="project" value="UniProtKB-ARBA"/>
</dbReference>
<evidence type="ECO:0000259" key="2">
    <source>
        <dbReference type="PROSITE" id="PS50035"/>
    </source>
</evidence>
<dbReference type="Proteomes" id="UP000316798">
    <property type="component" value="Chromosome"/>
</dbReference>
<dbReference type="Gene3D" id="3.30.870.10">
    <property type="entry name" value="Endonuclease Chain A"/>
    <property type="match status" value="2"/>
</dbReference>
<proteinExistence type="predicted"/>
<keyword evidence="1" id="KW-1133">Transmembrane helix</keyword>
<dbReference type="Pfam" id="PF13091">
    <property type="entry name" value="PLDc_2"/>
    <property type="match status" value="2"/>
</dbReference>
<dbReference type="PROSITE" id="PS50035">
    <property type="entry name" value="PLD"/>
    <property type="match status" value="2"/>
</dbReference>
<feature type="domain" description="PLD phosphodiesterase" evidence="2">
    <location>
        <begin position="183"/>
        <end position="210"/>
    </location>
</feature>
<dbReference type="PANTHER" id="PTHR21248:SF12">
    <property type="entry name" value="CARDIOLIPIN SYNTHASE C"/>
    <property type="match status" value="1"/>
</dbReference>
<dbReference type="InterPro" id="IPR025202">
    <property type="entry name" value="PLD-like_dom"/>
</dbReference>
<dbReference type="OrthoDB" id="9814092at2"/>
<protein>
    <submittedName>
        <fullName evidence="3">Phospholipase D family protein</fullName>
    </submittedName>
</protein>
<feature type="domain" description="PLD phosphodiesterase" evidence="2">
    <location>
        <begin position="427"/>
        <end position="454"/>
    </location>
</feature>
<dbReference type="CDD" id="cd09113">
    <property type="entry name" value="PLDc_ymdC_like_2"/>
    <property type="match status" value="1"/>
</dbReference>
<evidence type="ECO:0000256" key="1">
    <source>
        <dbReference type="SAM" id="Phobius"/>
    </source>
</evidence>